<protein>
    <submittedName>
        <fullName evidence="2">PadR family transcriptional regulator</fullName>
    </submittedName>
</protein>
<feature type="domain" description="Transcription regulator PadR N-terminal" evidence="1">
    <location>
        <begin position="44"/>
        <end position="114"/>
    </location>
</feature>
<dbReference type="InterPro" id="IPR005149">
    <property type="entry name" value="Tscrpt_reg_PadR_N"/>
</dbReference>
<reference evidence="2 3" key="1">
    <citation type="submission" date="2023-05" db="EMBL/GenBank/DDBJ databases">
        <title>Comparative genomics reveals the evidence of polycyclic aromatic hydrocarbons degradation in moderately halophilic genus Pontibacillus.</title>
        <authorList>
            <person name="Yang H."/>
            <person name="Qian Z."/>
        </authorList>
    </citation>
    <scope>NUCLEOTIDE SEQUENCE [LARGE SCALE GENOMIC DNA]</scope>
    <source>
        <strain evidence="3">HN14</strain>
    </source>
</reference>
<evidence type="ECO:0000259" key="1">
    <source>
        <dbReference type="Pfam" id="PF03551"/>
    </source>
</evidence>
<dbReference type="InterPro" id="IPR036388">
    <property type="entry name" value="WH-like_DNA-bd_sf"/>
</dbReference>
<evidence type="ECO:0000313" key="3">
    <source>
        <dbReference type="Proteomes" id="UP001236652"/>
    </source>
</evidence>
<gene>
    <name evidence="2" type="ORF">QNI29_13615</name>
</gene>
<dbReference type="InterPro" id="IPR052509">
    <property type="entry name" value="Metal_resp_DNA-bind_regulator"/>
</dbReference>
<dbReference type="Pfam" id="PF03551">
    <property type="entry name" value="PadR"/>
    <property type="match status" value="1"/>
</dbReference>
<dbReference type="InterPro" id="IPR036390">
    <property type="entry name" value="WH_DNA-bd_sf"/>
</dbReference>
<accession>A0ABY8UTX8</accession>
<proteinExistence type="predicted"/>
<evidence type="ECO:0000313" key="2">
    <source>
        <dbReference type="EMBL" id="WIF96785.1"/>
    </source>
</evidence>
<dbReference type="Proteomes" id="UP001236652">
    <property type="component" value="Chromosome"/>
</dbReference>
<name>A0ABY8UTX8_9BACI</name>
<dbReference type="EMBL" id="CP126446">
    <property type="protein sequence ID" value="WIF96785.1"/>
    <property type="molecule type" value="Genomic_DNA"/>
</dbReference>
<dbReference type="PANTHER" id="PTHR33169:SF25">
    <property type="entry name" value="DNA-BINDING PROTEIN YIZB-RELATED"/>
    <property type="match status" value="1"/>
</dbReference>
<dbReference type="SUPFAM" id="SSF46785">
    <property type="entry name" value="Winged helix' DNA-binding domain"/>
    <property type="match status" value="1"/>
</dbReference>
<sequence length="137" mass="16246">MDARFLSTYYIGLRYSEKRTGKGVDIMKDKWLMQLRKGSYELAILLLLKERPMYGYEITNRLKETDELSIGGGAIYPVLKRMQDQELICYYWEDSEQGPAKKYYYLSKKGGETAKERMEVYEKMFEALRSFDQPTKE</sequence>
<dbReference type="Gene3D" id="1.10.10.10">
    <property type="entry name" value="Winged helix-like DNA-binding domain superfamily/Winged helix DNA-binding domain"/>
    <property type="match status" value="1"/>
</dbReference>
<dbReference type="RefSeq" id="WP_231417051.1">
    <property type="nucleotide sequence ID" value="NZ_CP126446.1"/>
</dbReference>
<dbReference type="PANTHER" id="PTHR33169">
    <property type="entry name" value="PADR-FAMILY TRANSCRIPTIONAL REGULATOR"/>
    <property type="match status" value="1"/>
</dbReference>
<organism evidence="2 3">
    <name type="scientific">Pontibacillus chungwhensis</name>
    <dbReference type="NCBI Taxonomy" id="265426"/>
    <lineage>
        <taxon>Bacteria</taxon>
        <taxon>Bacillati</taxon>
        <taxon>Bacillota</taxon>
        <taxon>Bacilli</taxon>
        <taxon>Bacillales</taxon>
        <taxon>Bacillaceae</taxon>
        <taxon>Pontibacillus</taxon>
    </lineage>
</organism>
<keyword evidence="3" id="KW-1185">Reference proteome</keyword>